<protein>
    <submittedName>
        <fullName evidence="1">Uncharacterized protein</fullName>
    </submittedName>
</protein>
<reference evidence="1" key="1">
    <citation type="submission" date="2020-11" db="EMBL/GenBank/DDBJ databases">
        <authorList>
            <consortium name="DOE Joint Genome Institute"/>
            <person name="Ahrendt S."/>
            <person name="Riley R."/>
            <person name="Andreopoulos W."/>
            <person name="LaButti K."/>
            <person name="Pangilinan J."/>
            <person name="Ruiz-duenas F.J."/>
            <person name="Barrasa J.M."/>
            <person name="Sanchez-Garcia M."/>
            <person name="Camarero S."/>
            <person name="Miyauchi S."/>
            <person name="Serrano A."/>
            <person name="Linde D."/>
            <person name="Babiker R."/>
            <person name="Drula E."/>
            <person name="Ayuso-Fernandez I."/>
            <person name="Pacheco R."/>
            <person name="Padilla G."/>
            <person name="Ferreira P."/>
            <person name="Barriuso J."/>
            <person name="Kellner H."/>
            <person name="Castanera R."/>
            <person name="Alfaro M."/>
            <person name="Ramirez L."/>
            <person name="Pisabarro A.G."/>
            <person name="Kuo A."/>
            <person name="Tritt A."/>
            <person name="Lipzen A."/>
            <person name="He G."/>
            <person name="Yan M."/>
            <person name="Ng V."/>
            <person name="Cullen D."/>
            <person name="Martin F."/>
            <person name="Rosso M.-N."/>
            <person name="Henrissat B."/>
            <person name="Hibbett D."/>
            <person name="Martinez A.T."/>
            <person name="Grigoriev I.V."/>
        </authorList>
    </citation>
    <scope>NUCLEOTIDE SEQUENCE</scope>
    <source>
        <strain evidence="1">AH 44721</strain>
    </source>
</reference>
<organism evidence="1 2">
    <name type="scientific">Gymnopilus junonius</name>
    <name type="common">Spectacular rustgill mushroom</name>
    <name type="synonym">Gymnopilus spectabilis subsp. junonius</name>
    <dbReference type="NCBI Taxonomy" id="109634"/>
    <lineage>
        <taxon>Eukaryota</taxon>
        <taxon>Fungi</taxon>
        <taxon>Dikarya</taxon>
        <taxon>Basidiomycota</taxon>
        <taxon>Agaricomycotina</taxon>
        <taxon>Agaricomycetes</taxon>
        <taxon>Agaricomycetidae</taxon>
        <taxon>Agaricales</taxon>
        <taxon>Agaricineae</taxon>
        <taxon>Hymenogastraceae</taxon>
        <taxon>Gymnopilus</taxon>
    </lineage>
</organism>
<accession>A0A9P5NRE1</accession>
<name>A0A9P5NRE1_GYMJU</name>
<dbReference type="EMBL" id="JADNYJ010000038">
    <property type="protein sequence ID" value="KAF8902111.1"/>
    <property type="molecule type" value="Genomic_DNA"/>
</dbReference>
<keyword evidence="2" id="KW-1185">Reference proteome</keyword>
<proteinExistence type="predicted"/>
<comment type="caution">
    <text evidence="1">The sequence shown here is derived from an EMBL/GenBank/DDBJ whole genome shotgun (WGS) entry which is preliminary data.</text>
</comment>
<sequence length="172" mass="20224">MRLFNLKTRRGSFYTFMCRMEVWLCLPLVTATRVLHSTYHDAQCSSFIRPAADDHDNSLFRYVAWATNEQDEREENVSLIVAYQTPYTLTHQDLKEFVSCKNSPRSFIVISNQYPNFDAHSKDKLPAKYRLWGKVWDTCKARQCDYFVLTNYSHWVFGFLSKGKKDISCCDS</sequence>
<dbReference type="OrthoDB" id="2579508at2759"/>
<dbReference type="AlphaFoldDB" id="A0A9P5NRE1"/>
<dbReference type="Proteomes" id="UP000724874">
    <property type="component" value="Unassembled WGS sequence"/>
</dbReference>
<evidence type="ECO:0000313" key="2">
    <source>
        <dbReference type="Proteomes" id="UP000724874"/>
    </source>
</evidence>
<evidence type="ECO:0000313" key="1">
    <source>
        <dbReference type="EMBL" id="KAF8902111.1"/>
    </source>
</evidence>
<gene>
    <name evidence="1" type="ORF">CPB84DRAFT_1776630</name>
</gene>